<comment type="caution">
    <text evidence="1">The sequence shown here is derived from an EMBL/GenBank/DDBJ whole genome shotgun (WGS) entry which is preliminary data.</text>
</comment>
<evidence type="ECO:0000313" key="2">
    <source>
        <dbReference type="Proteomes" id="UP000790709"/>
    </source>
</evidence>
<gene>
    <name evidence="1" type="ORF">BV22DRAFT_1118398</name>
</gene>
<dbReference type="Proteomes" id="UP000790709">
    <property type="component" value="Unassembled WGS sequence"/>
</dbReference>
<reference evidence="1" key="1">
    <citation type="journal article" date="2021" name="New Phytol.">
        <title>Evolutionary innovations through gain and loss of genes in the ectomycorrhizal Boletales.</title>
        <authorList>
            <person name="Wu G."/>
            <person name="Miyauchi S."/>
            <person name="Morin E."/>
            <person name="Kuo A."/>
            <person name="Drula E."/>
            <person name="Varga T."/>
            <person name="Kohler A."/>
            <person name="Feng B."/>
            <person name="Cao Y."/>
            <person name="Lipzen A."/>
            <person name="Daum C."/>
            <person name="Hundley H."/>
            <person name="Pangilinan J."/>
            <person name="Johnson J."/>
            <person name="Barry K."/>
            <person name="LaButti K."/>
            <person name="Ng V."/>
            <person name="Ahrendt S."/>
            <person name="Min B."/>
            <person name="Choi I.G."/>
            <person name="Park H."/>
            <person name="Plett J.M."/>
            <person name="Magnuson J."/>
            <person name="Spatafora J.W."/>
            <person name="Nagy L.G."/>
            <person name="Henrissat B."/>
            <person name="Grigoriev I.V."/>
            <person name="Yang Z.L."/>
            <person name="Xu J."/>
            <person name="Martin F.M."/>
        </authorList>
    </citation>
    <scope>NUCLEOTIDE SEQUENCE</scope>
    <source>
        <strain evidence="1">KUC20120723A-06</strain>
    </source>
</reference>
<proteinExistence type="predicted"/>
<accession>A0ACB8BPQ2</accession>
<keyword evidence="2" id="KW-1185">Reference proteome</keyword>
<sequence length="141" mass="14593">MGEDAKFPGQGGQGIPPSPSRENPGQVYPKSDPKAPLILLEAAPSATVPGSGNQDGSSSLLGNPYLLEGALEKLEHSIGDVIDLIESESAAVGGSRKEGALLQKLSDWRDEVSTLRAGQSRGAQAYEQSSSPAKGEGMFTD</sequence>
<dbReference type="EMBL" id="MU266370">
    <property type="protein sequence ID" value="KAH7927183.1"/>
    <property type="molecule type" value="Genomic_DNA"/>
</dbReference>
<name>A0ACB8BPQ2_9AGAM</name>
<organism evidence="1 2">
    <name type="scientific">Leucogyrophana mollusca</name>
    <dbReference type="NCBI Taxonomy" id="85980"/>
    <lineage>
        <taxon>Eukaryota</taxon>
        <taxon>Fungi</taxon>
        <taxon>Dikarya</taxon>
        <taxon>Basidiomycota</taxon>
        <taxon>Agaricomycotina</taxon>
        <taxon>Agaricomycetes</taxon>
        <taxon>Agaricomycetidae</taxon>
        <taxon>Boletales</taxon>
        <taxon>Boletales incertae sedis</taxon>
        <taxon>Leucogyrophana</taxon>
    </lineage>
</organism>
<evidence type="ECO:0000313" key="1">
    <source>
        <dbReference type="EMBL" id="KAH7927183.1"/>
    </source>
</evidence>
<protein>
    <submittedName>
        <fullName evidence="1">Uncharacterized protein</fullName>
    </submittedName>
</protein>